<dbReference type="InterPro" id="IPR009057">
    <property type="entry name" value="Homeodomain-like_sf"/>
</dbReference>
<dbReference type="InterPro" id="IPR023772">
    <property type="entry name" value="DNA-bd_HTH_TetR-type_CS"/>
</dbReference>
<dbReference type="Gene3D" id="1.10.357.10">
    <property type="entry name" value="Tetracycline Repressor, domain 2"/>
    <property type="match status" value="1"/>
</dbReference>
<dbReference type="PROSITE" id="PS50977">
    <property type="entry name" value="HTH_TETR_2"/>
    <property type="match status" value="1"/>
</dbReference>
<dbReference type="InterPro" id="IPR049445">
    <property type="entry name" value="TetR_SbtR-like_C"/>
</dbReference>
<gene>
    <name evidence="7" type="ORF">KV203_12930</name>
</gene>
<keyword evidence="1" id="KW-0805">Transcription regulation</keyword>
<feature type="region of interest" description="Disordered" evidence="5">
    <location>
        <begin position="1"/>
        <end position="31"/>
    </location>
</feature>
<dbReference type="EMBL" id="CP079105">
    <property type="protein sequence ID" value="QXQ12827.1"/>
    <property type="molecule type" value="Genomic_DNA"/>
</dbReference>
<dbReference type="InterPro" id="IPR036271">
    <property type="entry name" value="Tet_transcr_reg_TetR-rel_C_sf"/>
</dbReference>
<evidence type="ECO:0000256" key="1">
    <source>
        <dbReference type="ARBA" id="ARBA00023015"/>
    </source>
</evidence>
<dbReference type="SUPFAM" id="SSF48498">
    <property type="entry name" value="Tetracyclin repressor-like, C-terminal domain"/>
    <property type="match status" value="1"/>
</dbReference>
<evidence type="ECO:0000256" key="2">
    <source>
        <dbReference type="ARBA" id="ARBA00023125"/>
    </source>
</evidence>
<evidence type="ECO:0000256" key="5">
    <source>
        <dbReference type="SAM" id="MobiDB-lite"/>
    </source>
</evidence>
<dbReference type="RefSeq" id="WP_083529834.1">
    <property type="nucleotide sequence ID" value="NZ_CBCRUZ010000002.1"/>
</dbReference>
<name>A0ABX8S726_9ACTN</name>
<organism evidence="7 8">
    <name type="scientific">Skermania pinensis</name>
    <dbReference type="NCBI Taxonomy" id="39122"/>
    <lineage>
        <taxon>Bacteria</taxon>
        <taxon>Bacillati</taxon>
        <taxon>Actinomycetota</taxon>
        <taxon>Actinomycetes</taxon>
        <taxon>Mycobacteriales</taxon>
        <taxon>Gordoniaceae</taxon>
        <taxon>Skermania</taxon>
    </lineage>
</organism>
<dbReference type="SUPFAM" id="SSF46689">
    <property type="entry name" value="Homeodomain-like"/>
    <property type="match status" value="1"/>
</dbReference>
<accession>A0ABX8S726</accession>
<feature type="DNA-binding region" description="H-T-H motif" evidence="4">
    <location>
        <begin position="53"/>
        <end position="72"/>
    </location>
</feature>
<dbReference type="Pfam" id="PF00440">
    <property type="entry name" value="TetR_N"/>
    <property type="match status" value="1"/>
</dbReference>
<protein>
    <submittedName>
        <fullName evidence="7">TetR/AcrR family transcriptional regulator</fullName>
    </submittedName>
</protein>
<sequence length="237" mass="26199">MSPASSQQSDTAHQTDQDNPTATRPLRADAARNQQRVLDAARELFARRGMDITLDQVAEQAGVGVGTVYRRFGDKLTLLQGVLYQNLDLLSEQAEAAAEHPDPWQGLVEFCEYACANLAENRALGHVLLSLDADSGDRFGAVRERVQPAVNRAVERAKAAGELRPDAEVGDFFALLHMISGLAEFARPVNPEVWRRYLTLVLDGLRADGAPRDPLPIRGLTDGEIEHAKSHYHKRRR</sequence>
<evidence type="ECO:0000256" key="4">
    <source>
        <dbReference type="PROSITE-ProRule" id="PRU00335"/>
    </source>
</evidence>
<dbReference type="Proteomes" id="UP000887023">
    <property type="component" value="Chromosome"/>
</dbReference>
<dbReference type="PANTHER" id="PTHR30055">
    <property type="entry name" value="HTH-TYPE TRANSCRIPTIONAL REGULATOR RUTR"/>
    <property type="match status" value="1"/>
</dbReference>
<proteinExistence type="predicted"/>
<reference evidence="7" key="1">
    <citation type="submission" date="2021-07" db="EMBL/GenBank/DDBJ databases">
        <title>Candidatus Kaistella beijingensis sp. nov. isolated from a municipal wastewater treatment plant is involved in sludge foaming.</title>
        <authorList>
            <person name="Song Y."/>
            <person name="Liu S.-J."/>
        </authorList>
    </citation>
    <scope>NUCLEOTIDE SEQUENCE</scope>
    <source>
        <strain evidence="7">DSM 43998</strain>
    </source>
</reference>
<keyword evidence="3" id="KW-0804">Transcription</keyword>
<evidence type="ECO:0000313" key="8">
    <source>
        <dbReference type="Proteomes" id="UP000887023"/>
    </source>
</evidence>
<dbReference type="InterPro" id="IPR050109">
    <property type="entry name" value="HTH-type_TetR-like_transc_reg"/>
</dbReference>
<dbReference type="Pfam" id="PF21597">
    <property type="entry name" value="TetR_C_43"/>
    <property type="match status" value="1"/>
</dbReference>
<feature type="domain" description="HTH tetR-type" evidence="6">
    <location>
        <begin position="31"/>
        <end position="90"/>
    </location>
</feature>
<evidence type="ECO:0000256" key="3">
    <source>
        <dbReference type="ARBA" id="ARBA00023163"/>
    </source>
</evidence>
<dbReference type="InterPro" id="IPR001647">
    <property type="entry name" value="HTH_TetR"/>
</dbReference>
<evidence type="ECO:0000259" key="6">
    <source>
        <dbReference type="PROSITE" id="PS50977"/>
    </source>
</evidence>
<dbReference type="PANTHER" id="PTHR30055:SF234">
    <property type="entry name" value="HTH-TYPE TRANSCRIPTIONAL REGULATOR BETI"/>
    <property type="match status" value="1"/>
</dbReference>
<dbReference type="PRINTS" id="PR00455">
    <property type="entry name" value="HTHTETR"/>
</dbReference>
<keyword evidence="8" id="KW-1185">Reference proteome</keyword>
<feature type="compositionally biased region" description="Polar residues" evidence="5">
    <location>
        <begin position="1"/>
        <end position="22"/>
    </location>
</feature>
<evidence type="ECO:0000313" key="7">
    <source>
        <dbReference type="EMBL" id="QXQ12827.1"/>
    </source>
</evidence>
<keyword evidence="2 4" id="KW-0238">DNA-binding</keyword>
<dbReference type="PROSITE" id="PS01081">
    <property type="entry name" value="HTH_TETR_1"/>
    <property type="match status" value="1"/>
</dbReference>